<dbReference type="SUPFAM" id="SSF56112">
    <property type="entry name" value="Protein kinase-like (PK-like)"/>
    <property type="match status" value="1"/>
</dbReference>
<evidence type="ECO:0000256" key="3">
    <source>
        <dbReference type="ARBA" id="ARBA00022741"/>
    </source>
</evidence>
<comment type="caution">
    <text evidence="7">The sequence shown here is derived from an EMBL/GenBank/DDBJ whole genome shotgun (WGS) entry which is preliminary data.</text>
</comment>
<name>A0A4Z1SU61_GIAMU</name>
<evidence type="ECO:0000256" key="4">
    <source>
        <dbReference type="ARBA" id="ARBA00022777"/>
    </source>
</evidence>
<reference evidence="7 8" key="1">
    <citation type="submission" date="2019-05" db="EMBL/GenBank/DDBJ databases">
        <title>The compact genome of Giardia muris reveals important steps in the evolution of intestinal protozoan parasites.</title>
        <authorList>
            <person name="Xu F."/>
            <person name="Jimenez-Gonzalez A."/>
            <person name="Einarsson E."/>
            <person name="Astvaldsson A."/>
            <person name="Peirasmaki D."/>
            <person name="Eckmann L."/>
            <person name="Andersson J.O."/>
            <person name="Svard S.G."/>
            <person name="Jerlstrom-Hultqvist J."/>
        </authorList>
    </citation>
    <scope>NUCLEOTIDE SEQUENCE [LARGE SCALE GENOMIC DNA]</scope>
    <source>
        <strain evidence="7 8">Roberts-Thomson</strain>
    </source>
</reference>
<proteinExistence type="predicted"/>
<dbReference type="OrthoDB" id="248923at2759"/>
<dbReference type="PANTHER" id="PTHR43671:SF13">
    <property type="entry name" value="SERINE_THREONINE-PROTEIN KINASE NEK2"/>
    <property type="match status" value="1"/>
</dbReference>
<feature type="domain" description="Protein kinase" evidence="6">
    <location>
        <begin position="33"/>
        <end position="331"/>
    </location>
</feature>
<evidence type="ECO:0000256" key="2">
    <source>
        <dbReference type="ARBA" id="ARBA00022679"/>
    </source>
</evidence>
<evidence type="ECO:0000256" key="1">
    <source>
        <dbReference type="ARBA" id="ARBA00012513"/>
    </source>
</evidence>
<keyword evidence="3" id="KW-0547">Nucleotide-binding</keyword>
<dbReference type="InterPro" id="IPR000719">
    <property type="entry name" value="Prot_kinase_dom"/>
</dbReference>
<dbReference type="PANTHER" id="PTHR43671">
    <property type="entry name" value="SERINE/THREONINE-PROTEIN KINASE NEK"/>
    <property type="match status" value="1"/>
</dbReference>
<keyword evidence="8" id="KW-1185">Reference proteome</keyword>
<evidence type="ECO:0000256" key="5">
    <source>
        <dbReference type="ARBA" id="ARBA00022840"/>
    </source>
</evidence>
<evidence type="ECO:0000259" key="6">
    <source>
        <dbReference type="PROSITE" id="PS50011"/>
    </source>
</evidence>
<evidence type="ECO:0000313" key="7">
    <source>
        <dbReference type="EMBL" id="TNJ29270.1"/>
    </source>
</evidence>
<dbReference type="AlphaFoldDB" id="A0A4Z1SU61"/>
<dbReference type="PROSITE" id="PS50011">
    <property type="entry name" value="PROTEIN_KINASE_DOM"/>
    <property type="match status" value="1"/>
</dbReference>
<dbReference type="Gene3D" id="3.30.200.20">
    <property type="entry name" value="Phosphorylase Kinase, domain 1"/>
    <property type="match status" value="1"/>
</dbReference>
<gene>
    <name evidence="7" type="ORF">GMRT_14491</name>
</gene>
<dbReference type="VEuPathDB" id="GiardiaDB:GMRT_14491"/>
<keyword evidence="4 7" id="KW-0418">Kinase</keyword>
<keyword evidence="2" id="KW-0808">Transferase</keyword>
<dbReference type="InterPro" id="IPR011009">
    <property type="entry name" value="Kinase-like_dom_sf"/>
</dbReference>
<dbReference type="EMBL" id="VDLU01000001">
    <property type="protein sequence ID" value="TNJ29270.1"/>
    <property type="molecule type" value="Genomic_DNA"/>
</dbReference>
<dbReference type="Pfam" id="PF00069">
    <property type="entry name" value="Pkinase"/>
    <property type="match status" value="1"/>
</dbReference>
<dbReference type="EC" id="2.7.11.1" evidence="1"/>
<protein>
    <recommendedName>
        <fullName evidence="1">non-specific serine/threonine protein kinase</fullName>
        <ecNumber evidence="1">2.7.11.1</ecNumber>
    </recommendedName>
</protein>
<sequence>MRAARLADRFQKLQPLPDLTGVKTVEQVQQLGDEYKVIGGVGPLSRTYPVRDRSGTIFACKEVLTEGLDPRALEAVTRAITLQMSLKHPFIVTPSDAFIDSRLGRLYMITQLVERSEAAYPGPTHDESFLKERTVWNVAAQIIDVLEYLHSDPLGTGPIIHGAISPTNVLITSEKRVYVTDCGVPTDIRTEMATTLRLVRPDDWCRAPEVLESHILTPKADVWSLGCLLYFLVFCKRPFYAQDRKEILMCIRRFEKPNPDIYHEKRMVDTLLETVSHSSMSPRLTITPSYLNRTCTQPIYSTALIELINSCMTIDYRARPSIPDLLRNPNVNEALTNVRRAFYPLPEHL</sequence>
<organism evidence="7 8">
    <name type="scientific">Giardia muris</name>
    <dbReference type="NCBI Taxonomy" id="5742"/>
    <lineage>
        <taxon>Eukaryota</taxon>
        <taxon>Metamonada</taxon>
        <taxon>Diplomonadida</taxon>
        <taxon>Hexamitidae</taxon>
        <taxon>Giardiinae</taxon>
        <taxon>Giardia</taxon>
    </lineage>
</organism>
<evidence type="ECO:0000313" key="8">
    <source>
        <dbReference type="Proteomes" id="UP000315496"/>
    </source>
</evidence>
<dbReference type="InterPro" id="IPR050660">
    <property type="entry name" value="NEK_Ser/Thr_kinase"/>
</dbReference>
<accession>A0A4Z1SU61</accession>
<dbReference type="GO" id="GO:0005524">
    <property type="term" value="F:ATP binding"/>
    <property type="evidence" value="ECO:0007669"/>
    <property type="project" value="UniProtKB-KW"/>
</dbReference>
<dbReference type="GO" id="GO:0004674">
    <property type="term" value="F:protein serine/threonine kinase activity"/>
    <property type="evidence" value="ECO:0007669"/>
    <property type="project" value="UniProtKB-EC"/>
</dbReference>
<dbReference type="Proteomes" id="UP000315496">
    <property type="component" value="Chromosome 1"/>
</dbReference>
<dbReference type="Gene3D" id="1.10.510.10">
    <property type="entry name" value="Transferase(Phosphotransferase) domain 1"/>
    <property type="match status" value="1"/>
</dbReference>
<keyword evidence="5" id="KW-0067">ATP-binding</keyword>